<dbReference type="GO" id="GO:0015074">
    <property type="term" value="P:DNA integration"/>
    <property type="evidence" value="ECO:0007669"/>
    <property type="project" value="UniProtKB-KW"/>
</dbReference>
<dbReference type="PANTHER" id="PTHR30349">
    <property type="entry name" value="PHAGE INTEGRASE-RELATED"/>
    <property type="match status" value="1"/>
</dbReference>
<keyword evidence="3" id="KW-0808">Transferase</keyword>
<sequence>MTENFLELKSKAGVWHCHGWVNGERVRRSTKTSDRMEAEEQRVKWLKDGAAGMAPGRPGHTVGDVLDAYMAQDRANPFTYATRHTVSRLRDEWETTKLVNLDTRRVMAWADKFYKGQSKHVRAKELSILKAAIRYGAKHGMVSAAPHIEVDKESTSRVKWLEKDELKRFLEVVREDRGVWLWALLQFMAFTGGRRGELITLRWTAIDLERKQVTLMSIKGKKAKVKLRTVPLNGPALEAARAMIGMRVVGLKDDYVFKMEGGKPWPVKEEGTRIADRIPKWAELVKKAGLENFKPHDLRHTFATMCRRERRMELDRIAELLGHTSTEMTKIYAHLIVEDHREDVDSLTL</sequence>
<evidence type="ECO:0000256" key="4">
    <source>
        <dbReference type="ARBA" id="ARBA00022801"/>
    </source>
</evidence>
<reference evidence="10" key="1">
    <citation type="submission" date="2020-05" db="EMBL/GenBank/DDBJ databases">
        <authorList>
            <person name="Chiriac C."/>
            <person name="Salcher M."/>
            <person name="Ghai R."/>
            <person name="Kavagutti S V."/>
        </authorList>
    </citation>
    <scope>NUCLEOTIDE SEQUENCE</scope>
</reference>
<dbReference type="CDD" id="cd00796">
    <property type="entry name" value="INT_Rci_Hp1_C"/>
    <property type="match status" value="1"/>
</dbReference>
<keyword evidence="5" id="KW-0229">DNA integration</keyword>
<evidence type="ECO:0000256" key="5">
    <source>
        <dbReference type="ARBA" id="ARBA00022908"/>
    </source>
</evidence>
<dbReference type="InterPro" id="IPR010998">
    <property type="entry name" value="Integrase_recombinase_N"/>
</dbReference>
<dbReference type="GO" id="GO:0016787">
    <property type="term" value="F:hydrolase activity"/>
    <property type="evidence" value="ECO:0007669"/>
    <property type="project" value="UniProtKB-KW"/>
</dbReference>
<keyword evidence="8" id="KW-1179">Viral genome integration</keyword>
<evidence type="ECO:0000256" key="1">
    <source>
        <dbReference type="ARBA" id="ARBA00008857"/>
    </source>
</evidence>
<dbReference type="Pfam" id="PF00589">
    <property type="entry name" value="Phage_integrase"/>
    <property type="match status" value="1"/>
</dbReference>
<feature type="domain" description="Tyr recombinase" evidence="9">
    <location>
        <begin position="156"/>
        <end position="345"/>
    </location>
</feature>
<organism evidence="10">
    <name type="scientific">uncultured Caudovirales phage</name>
    <dbReference type="NCBI Taxonomy" id="2100421"/>
    <lineage>
        <taxon>Viruses</taxon>
        <taxon>Duplodnaviria</taxon>
        <taxon>Heunggongvirae</taxon>
        <taxon>Uroviricota</taxon>
        <taxon>Caudoviricetes</taxon>
        <taxon>Peduoviridae</taxon>
        <taxon>Maltschvirus</taxon>
        <taxon>Maltschvirus maltsch</taxon>
    </lineage>
</organism>
<evidence type="ECO:0000256" key="2">
    <source>
        <dbReference type="ARBA" id="ARBA00016082"/>
    </source>
</evidence>
<dbReference type="Gene3D" id="1.10.150.130">
    <property type="match status" value="1"/>
</dbReference>
<dbReference type="InterPro" id="IPR002104">
    <property type="entry name" value="Integrase_catalytic"/>
</dbReference>
<gene>
    <name evidence="10" type="ORF">UFOVP235_56</name>
</gene>
<dbReference type="GO" id="GO:0016740">
    <property type="term" value="F:transferase activity"/>
    <property type="evidence" value="ECO:0007669"/>
    <property type="project" value="UniProtKB-KW"/>
</dbReference>
<comment type="similarity">
    <text evidence="1">Belongs to the 'phage' integrase family.</text>
</comment>
<keyword evidence="4" id="KW-0378">Hydrolase</keyword>
<dbReference type="EMBL" id="LR798282">
    <property type="protein sequence ID" value="CAB5220397.1"/>
    <property type="molecule type" value="Genomic_DNA"/>
</dbReference>
<keyword evidence="7" id="KW-0233">DNA recombination</keyword>
<dbReference type="InterPro" id="IPR050090">
    <property type="entry name" value="Tyrosine_recombinase_XerCD"/>
</dbReference>
<keyword evidence="8" id="KW-1160">Virus entry into host cell</keyword>
<dbReference type="GO" id="GO:0003677">
    <property type="term" value="F:DNA binding"/>
    <property type="evidence" value="ECO:0007669"/>
    <property type="project" value="UniProtKB-KW"/>
</dbReference>
<name>A0A6J7WRP6_9CAUD</name>
<protein>
    <recommendedName>
        <fullName evidence="2">Integrase</fullName>
    </recommendedName>
</protein>
<dbReference type="PROSITE" id="PS51898">
    <property type="entry name" value="TYR_RECOMBINASE"/>
    <property type="match status" value="1"/>
</dbReference>
<evidence type="ECO:0000256" key="3">
    <source>
        <dbReference type="ARBA" id="ARBA00022679"/>
    </source>
</evidence>
<keyword evidence="6" id="KW-0238">DNA-binding</keyword>
<dbReference type="InterPro" id="IPR011010">
    <property type="entry name" value="DNA_brk_join_enz"/>
</dbReference>
<evidence type="ECO:0000256" key="6">
    <source>
        <dbReference type="ARBA" id="ARBA00023125"/>
    </source>
</evidence>
<dbReference type="GO" id="GO:0044826">
    <property type="term" value="P:viral genome integration into host DNA"/>
    <property type="evidence" value="ECO:0007669"/>
    <property type="project" value="UniProtKB-KW"/>
</dbReference>
<evidence type="ECO:0000256" key="7">
    <source>
        <dbReference type="ARBA" id="ARBA00023172"/>
    </source>
</evidence>
<proteinExistence type="inferred from homology"/>
<dbReference type="InterPro" id="IPR013762">
    <property type="entry name" value="Integrase-like_cat_sf"/>
</dbReference>
<evidence type="ECO:0000256" key="8">
    <source>
        <dbReference type="ARBA" id="ARBA00023195"/>
    </source>
</evidence>
<dbReference type="GO" id="GO:0006310">
    <property type="term" value="P:DNA recombination"/>
    <property type="evidence" value="ECO:0007669"/>
    <property type="project" value="UniProtKB-KW"/>
</dbReference>
<dbReference type="Gene3D" id="1.10.443.10">
    <property type="entry name" value="Intergrase catalytic core"/>
    <property type="match status" value="1"/>
</dbReference>
<dbReference type="SUPFAM" id="SSF56349">
    <property type="entry name" value="DNA breaking-rejoining enzymes"/>
    <property type="match status" value="1"/>
</dbReference>
<evidence type="ECO:0000259" key="9">
    <source>
        <dbReference type="PROSITE" id="PS51898"/>
    </source>
</evidence>
<dbReference type="PANTHER" id="PTHR30349:SF64">
    <property type="entry name" value="PROPHAGE INTEGRASE INTD-RELATED"/>
    <property type="match status" value="1"/>
</dbReference>
<accession>A0A6J7WRP6</accession>
<evidence type="ECO:0000313" key="10">
    <source>
        <dbReference type="EMBL" id="CAB5220397.1"/>
    </source>
</evidence>
<dbReference type="GO" id="GO:0075713">
    <property type="term" value="P:establishment of integrated proviral latency"/>
    <property type="evidence" value="ECO:0007669"/>
    <property type="project" value="UniProtKB-KW"/>
</dbReference>